<dbReference type="EMBL" id="KJ489397">
    <property type="protein sequence ID" value="AHZ09705.1"/>
    <property type="molecule type" value="Genomic_DNA"/>
</dbReference>
<reference evidence="2" key="1">
    <citation type="submission" date="2014-09" db="EMBL/GenBank/DDBJ databases">
        <authorList>
            <person name="Sauder A.B."/>
            <person name="McKenzie Q.R."/>
            <person name="Temple L.M."/>
            <person name="Alexis B.K."/>
            <person name="Al-Atrache Z."/>
            <person name="Lewis L.O."/>
            <person name="Loesser-Casey K.E."/>
            <person name="Mitchell K.J."/>
        </authorList>
    </citation>
    <scope>NUCLEOTIDE SEQUENCE [LARGE SCALE GENOMIC DNA]</scope>
</reference>
<dbReference type="Proteomes" id="UP000026902">
    <property type="component" value="Segment"/>
</dbReference>
<keyword evidence="2" id="KW-1185">Reference proteome</keyword>
<evidence type="ECO:0000313" key="1">
    <source>
        <dbReference type="EMBL" id="AHZ09705.1"/>
    </source>
</evidence>
<organism evidence="1 2">
    <name type="scientific">Bacillus phage CAM003</name>
    <dbReference type="NCBI Taxonomy" id="1486657"/>
    <lineage>
        <taxon>Viruses</taxon>
        <taxon>Duplodnaviria</taxon>
        <taxon>Heunggongvirae</taxon>
        <taxon>Uroviricota</taxon>
        <taxon>Caudoviricetes</taxon>
        <taxon>Herelleviridae</taxon>
        <taxon>Bastillevirinae</taxon>
        <taxon>Bastillevirus</taxon>
        <taxon>Bastillevirus CAM003</taxon>
    </lineage>
</organism>
<sequence length="71" mass="8185">MHYKDKFVGIKINGFCNGYFGRDDYDDKIIIASGSDWIVALDDKGNNCFASFDDGEEMEEKILQWSNDESY</sequence>
<name>A0A024AZX5_9CAUD</name>
<protein>
    <submittedName>
        <fullName evidence="1">Uncharacterized protein</fullName>
    </submittedName>
</protein>
<dbReference type="KEGG" id="vg:19526571"/>
<proteinExistence type="predicted"/>
<dbReference type="GeneID" id="19526571"/>
<dbReference type="RefSeq" id="YP_009037171.1">
    <property type="nucleotide sequence ID" value="NC_024216.1"/>
</dbReference>
<evidence type="ECO:0000313" key="2">
    <source>
        <dbReference type="Proteomes" id="UP000026902"/>
    </source>
</evidence>
<accession>A0A024AZX5</accession>